<keyword evidence="4" id="KW-1185">Reference proteome</keyword>
<evidence type="ECO:0000259" key="2">
    <source>
        <dbReference type="PROSITE" id="PS50157"/>
    </source>
</evidence>
<dbReference type="InterPro" id="IPR013087">
    <property type="entry name" value="Znf_C2H2_type"/>
</dbReference>
<keyword evidence="1" id="KW-0479">Metal-binding</keyword>
<evidence type="ECO:0000256" key="1">
    <source>
        <dbReference type="PROSITE-ProRule" id="PRU00042"/>
    </source>
</evidence>
<name>W9QDA4_9ROSA</name>
<evidence type="ECO:0000313" key="4">
    <source>
        <dbReference type="Proteomes" id="UP000030645"/>
    </source>
</evidence>
<organism evidence="3 4">
    <name type="scientific">Morus notabilis</name>
    <dbReference type="NCBI Taxonomy" id="981085"/>
    <lineage>
        <taxon>Eukaryota</taxon>
        <taxon>Viridiplantae</taxon>
        <taxon>Streptophyta</taxon>
        <taxon>Embryophyta</taxon>
        <taxon>Tracheophyta</taxon>
        <taxon>Spermatophyta</taxon>
        <taxon>Magnoliopsida</taxon>
        <taxon>eudicotyledons</taxon>
        <taxon>Gunneridae</taxon>
        <taxon>Pentapetalae</taxon>
        <taxon>rosids</taxon>
        <taxon>fabids</taxon>
        <taxon>Rosales</taxon>
        <taxon>Moraceae</taxon>
        <taxon>Moreae</taxon>
        <taxon>Morus</taxon>
    </lineage>
</organism>
<dbReference type="PROSITE" id="PS50157">
    <property type="entry name" value="ZINC_FINGER_C2H2_2"/>
    <property type="match status" value="1"/>
</dbReference>
<accession>W9QDA4</accession>
<dbReference type="Proteomes" id="UP000030645">
    <property type="component" value="Unassembled WGS sequence"/>
</dbReference>
<evidence type="ECO:0000313" key="3">
    <source>
        <dbReference type="EMBL" id="EXB29004.1"/>
    </source>
</evidence>
<dbReference type="InterPro" id="IPR036236">
    <property type="entry name" value="Znf_C2H2_sf"/>
</dbReference>
<dbReference type="GO" id="GO:0008270">
    <property type="term" value="F:zinc ion binding"/>
    <property type="evidence" value="ECO:0007669"/>
    <property type="project" value="UniProtKB-KW"/>
</dbReference>
<dbReference type="AlphaFoldDB" id="W9QDA4"/>
<feature type="domain" description="C2H2-type" evidence="2">
    <location>
        <begin position="342"/>
        <end position="369"/>
    </location>
</feature>
<keyword evidence="1" id="KW-0862">Zinc</keyword>
<reference evidence="4" key="1">
    <citation type="submission" date="2013-01" db="EMBL/GenBank/DDBJ databases">
        <title>Draft Genome Sequence of a Mulberry Tree, Morus notabilis C.K. Schneid.</title>
        <authorList>
            <person name="He N."/>
            <person name="Zhao S."/>
        </authorList>
    </citation>
    <scope>NUCLEOTIDE SEQUENCE</scope>
</reference>
<keyword evidence="1" id="KW-0863">Zinc-finger</keyword>
<dbReference type="EMBL" id="KE343428">
    <property type="protein sequence ID" value="EXB29004.1"/>
    <property type="molecule type" value="Genomic_DNA"/>
</dbReference>
<proteinExistence type="predicted"/>
<dbReference type="PROSITE" id="PS00028">
    <property type="entry name" value="ZINC_FINGER_C2H2_1"/>
    <property type="match status" value="1"/>
</dbReference>
<sequence length="467" mass="50931">MAPMEKQVPESDPQKYCEEWFTMANTTGKEFELPNISNSIAASSNNNIPTPNMITPSTNITQNFVSNSNPMNHVPNLINPHFANTQRHLLSHFPRPSPLRIRNHGNNIYLNGVQAMTSAIYHNGDPLANNLSDGTNYPMGNDPFVPLDPSTFVVNPNRSMVYQQQIPTLPGPLSSGHTHLRTTITQITEFHFLPNIGESSTFTTPTPISSFPTPNYGTPIPISAPSQFLDDHLSQVHQTLADLGDLGVIFPVPPLAVYRPNHFCPACNYDLSFPHPNFNPPGASADRAPQRPRFNQCEYNNIVNGRPIKQEMNDNVVAGNYQAQAAAPVAPAPEEAQERRAYTCPECNASFRSGNALGGHMSAHARKRKREMINRFERAANPNPLPPEDCEMFAYIDAAIGINNNNVVDNMIRDVAAVAPLLGDVLPAAAAAAAAAESITIENPGELDEEFSSASSTTYMAGGKLKL</sequence>
<dbReference type="Gene3D" id="3.30.160.60">
    <property type="entry name" value="Classic Zinc Finger"/>
    <property type="match status" value="1"/>
</dbReference>
<dbReference type="SUPFAM" id="SSF57667">
    <property type="entry name" value="beta-beta-alpha zinc fingers"/>
    <property type="match status" value="1"/>
</dbReference>
<protein>
    <recommendedName>
        <fullName evidence="2">C2H2-type domain-containing protein</fullName>
    </recommendedName>
</protein>
<gene>
    <name evidence="3" type="ORF">L484_018420</name>
</gene>
<dbReference type="Pfam" id="PF13912">
    <property type="entry name" value="zf-C2H2_6"/>
    <property type="match status" value="1"/>
</dbReference>